<evidence type="ECO:0000256" key="7">
    <source>
        <dbReference type="ARBA" id="ARBA00022898"/>
    </source>
</evidence>
<evidence type="ECO:0000256" key="9">
    <source>
        <dbReference type="ARBA" id="ARBA00023014"/>
    </source>
</evidence>
<keyword evidence="12" id="KW-1185">Reference proteome</keyword>
<name>A0A317E8F7_9PROT</name>
<dbReference type="AlphaFoldDB" id="A0A317E8F7"/>
<keyword evidence="6" id="KW-0479">Metal-binding</keyword>
<dbReference type="Pfam" id="PF13353">
    <property type="entry name" value="Fer4_12"/>
    <property type="match status" value="1"/>
</dbReference>
<dbReference type="GO" id="GO:0051539">
    <property type="term" value="F:4 iron, 4 sulfur cluster binding"/>
    <property type="evidence" value="ECO:0007669"/>
    <property type="project" value="UniProtKB-KW"/>
</dbReference>
<evidence type="ECO:0000256" key="2">
    <source>
        <dbReference type="ARBA" id="ARBA00001966"/>
    </source>
</evidence>
<sequence>MAQPLSALPPRTGPAEQAALNAAYGRLAASAHLLPIKVTRFYADKLAAELAALGHTEGPLHRVVYPDAARLSTRAPGEVADFVDDRSNMKTASRTIVQKYADRVLFLATPLCAAHCQYCFRQDVLTEMHGEDPADLAVSLAALVEHVTADPRIREVILSGGDPLTLSPKALAQVLDALGALPQLQSIRVHTRCAVFAPGFFDKGDKIALLARPRVRVVHHVVHPYEICGEVGDLLARLRAAGVRQYNQFPILRGVNDDAGLLALHLRLLDEAGVRNLSIFAPDPINHSAAFRLSLDRLFAIHDQLSADTPSWINATALTFDSPQGKFRREHLVARDRAAGTALFRHRGRDIAYHDLPAALDVPGDPATLLWRGESVI</sequence>
<keyword evidence="7" id="KW-0663">Pyridoxal phosphate</keyword>
<dbReference type="RefSeq" id="WP_109905995.1">
    <property type="nucleotide sequence ID" value="NZ_QGLE01000006.1"/>
</dbReference>
<comment type="similarity">
    <text evidence="3">Belongs to the radical SAM superfamily. KamA family.</text>
</comment>
<dbReference type="GO" id="GO:0016853">
    <property type="term" value="F:isomerase activity"/>
    <property type="evidence" value="ECO:0007669"/>
    <property type="project" value="UniProtKB-KW"/>
</dbReference>
<evidence type="ECO:0000256" key="5">
    <source>
        <dbReference type="ARBA" id="ARBA00022691"/>
    </source>
</evidence>
<gene>
    <name evidence="11" type="ORF">DKG74_11870</name>
</gene>
<evidence type="ECO:0000313" key="12">
    <source>
        <dbReference type="Proteomes" id="UP000245461"/>
    </source>
</evidence>
<dbReference type="SFLD" id="SFLDS00029">
    <property type="entry name" value="Radical_SAM"/>
    <property type="match status" value="1"/>
</dbReference>
<dbReference type="PANTHER" id="PTHR30538:SF1">
    <property type="entry name" value="L-LYSINE 2,3-AMINOMUTASE"/>
    <property type="match status" value="1"/>
</dbReference>
<accession>A0A317E8F7</accession>
<evidence type="ECO:0000313" key="11">
    <source>
        <dbReference type="EMBL" id="PWR22564.1"/>
    </source>
</evidence>
<dbReference type="InterPro" id="IPR058240">
    <property type="entry name" value="rSAM_sf"/>
</dbReference>
<evidence type="ECO:0000256" key="10">
    <source>
        <dbReference type="ARBA" id="ARBA00023235"/>
    </source>
</evidence>
<evidence type="ECO:0000256" key="6">
    <source>
        <dbReference type="ARBA" id="ARBA00022723"/>
    </source>
</evidence>
<comment type="cofactor">
    <cofactor evidence="1">
        <name>pyridoxal 5'-phosphate</name>
        <dbReference type="ChEBI" id="CHEBI:597326"/>
    </cofactor>
</comment>
<dbReference type="EMBL" id="QGLE01000006">
    <property type="protein sequence ID" value="PWR22564.1"/>
    <property type="molecule type" value="Genomic_DNA"/>
</dbReference>
<comment type="caution">
    <text evidence="11">The sequence shown here is derived from an EMBL/GenBank/DDBJ whole genome shotgun (WGS) entry which is preliminary data.</text>
</comment>
<dbReference type="Proteomes" id="UP000245461">
    <property type="component" value="Unassembled WGS sequence"/>
</dbReference>
<dbReference type="SUPFAM" id="SSF102114">
    <property type="entry name" value="Radical SAM enzymes"/>
    <property type="match status" value="1"/>
</dbReference>
<keyword evidence="9" id="KW-0411">Iron-sulfur</keyword>
<evidence type="ECO:0000256" key="4">
    <source>
        <dbReference type="ARBA" id="ARBA00022485"/>
    </source>
</evidence>
<proteinExistence type="inferred from homology"/>
<evidence type="ECO:0000256" key="8">
    <source>
        <dbReference type="ARBA" id="ARBA00023004"/>
    </source>
</evidence>
<keyword evidence="8" id="KW-0408">Iron</keyword>
<dbReference type="PANTHER" id="PTHR30538">
    <property type="entry name" value="LYSINE 2,3-AMINOMUTASE-RELATED"/>
    <property type="match status" value="1"/>
</dbReference>
<comment type="cofactor">
    <cofactor evidence="2">
        <name>[4Fe-4S] cluster</name>
        <dbReference type="ChEBI" id="CHEBI:49883"/>
    </cofactor>
</comment>
<evidence type="ECO:0000256" key="3">
    <source>
        <dbReference type="ARBA" id="ARBA00008703"/>
    </source>
</evidence>
<dbReference type="InterPro" id="IPR013785">
    <property type="entry name" value="Aldolase_TIM"/>
</dbReference>
<dbReference type="InterPro" id="IPR007197">
    <property type="entry name" value="rSAM"/>
</dbReference>
<protein>
    <submittedName>
        <fullName evidence="11">Radical SAM protein</fullName>
    </submittedName>
</protein>
<dbReference type="Gene3D" id="3.20.20.70">
    <property type="entry name" value="Aldolase class I"/>
    <property type="match status" value="1"/>
</dbReference>
<reference evidence="11 12" key="1">
    <citation type="submission" date="2018-05" db="EMBL/GenBank/DDBJ databases">
        <title>Zavarzinia sp. HR-AS.</title>
        <authorList>
            <person name="Lee Y."/>
            <person name="Jeon C.O."/>
        </authorList>
    </citation>
    <scope>NUCLEOTIDE SEQUENCE [LARGE SCALE GENOMIC DNA]</scope>
    <source>
        <strain evidence="11 12">HR-AS</strain>
    </source>
</reference>
<keyword evidence="10" id="KW-0413">Isomerase</keyword>
<dbReference type="InterPro" id="IPR003739">
    <property type="entry name" value="Lys_aminomutase/Glu_NH3_mut"/>
</dbReference>
<dbReference type="OrthoDB" id="9768064at2"/>
<dbReference type="GO" id="GO:0046872">
    <property type="term" value="F:metal ion binding"/>
    <property type="evidence" value="ECO:0007669"/>
    <property type="project" value="UniProtKB-KW"/>
</dbReference>
<keyword evidence="4" id="KW-0004">4Fe-4S</keyword>
<evidence type="ECO:0000256" key="1">
    <source>
        <dbReference type="ARBA" id="ARBA00001933"/>
    </source>
</evidence>
<keyword evidence="5" id="KW-0949">S-adenosyl-L-methionine</keyword>
<organism evidence="11 12">
    <name type="scientific">Zavarzinia aquatilis</name>
    <dbReference type="NCBI Taxonomy" id="2211142"/>
    <lineage>
        <taxon>Bacteria</taxon>
        <taxon>Pseudomonadati</taxon>
        <taxon>Pseudomonadota</taxon>
        <taxon>Alphaproteobacteria</taxon>
        <taxon>Rhodospirillales</taxon>
        <taxon>Zavarziniaceae</taxon>
        <taxon>Zavarzinia</taxon>
    </lineage>
</organism>